<name>A0ABY6GJ91_9PROT</name>
<dbReference type="Gene3D" id="3.40.50.150">
    <property type="entry name" value="Vaccinia Virus protein VP39"/>
    <property type="match status" value="1"/>
</dbReference>
<keyword evidence="2" id="KW-0489">Methyltransferase</keyword>
<keyword evidence="2" id="KW-0808">Transferase</keyword>
<sequence length="262" mass="29079">MNPADIARGFNRATFYDEAARVQARTAILLRDQLAGIYTARAAPRRILEIGSGTGLMTAALLNLFPQAELIVTDLSRDMLARCREKMRSQYPARPVTYIAMDGERPSLIPSFDLICSNFCVQWFQNRRESFEHLRRLLRDEGVMALSTLAEGSFREWHMACAAAGISAGFGPWPSLTTLTAEFPQEGTSTWAAHRLTDPVGSGRQFLRDIRRIGAAPSGFAKRSLSPQALTRVLTLFDQAGTSMTYEVAIGIYFAQEARHEG</sequence>
<evidence type="ECO:0000259" key="1">
    <source>
        <dbReference type="Pfam" id="PF08242"/>
    </source>
</evidence>
<dbReference type="EMBL" id="CP107052">
    <property type="protein sequence ID" value="UYH50746.1"/>
    <property type="molecule type" value="Genomic_DNA"/>
</dbReference>
<dbReference type="SUPFAM" id="SSF53335">
    <property type="entry name" value="S-adenosyl-L-methionine-dependent methyltransferases"/>
    <property type="match status" value="1"/>
</dbReference>
<evidence type="ECO:0000313" key="2">
    <source>
        <dbReference type="EMBL" id="UYH50746.1"/>
    </source>
</evidence>
<gene>
    <name evidence="2" type="ORF">N5W20_06400</name>
</gene>
<dbReference type="PANTHER" id="PTHR43861">
    <property type="entry name" value="TRANS-ACONITATE 2-METHYLTRANSFERASE-RELATED"/>
    <property type="match status" value="1"/>
</dbReference>
<evidence type="ECO:0000313" key="3">
    <source>
        <dbReference type="Proteomes" id="UP001163831"/>
    </source>
</evidence>
<proteinExistence type="predicted"/>
<dbReference type="Pfam" id="PF08242">
    <property type="entry name" value="Methyltransf_12"/>
    <property type="match status" value="1"/>
</dbReference>
<accession>A0ABY6GJ91</accession>
<reference evidence="2" key="1">
    <citation type="submission" date="2022-10" db="EMBL/GenBank/DDBJ databases">
        <title>Candidatus Kirkpatrella diaphorinas gen. nov., sp. nov., an uncultured endosymbiont identified in a population of Diaphorina citri from Hawaii.</title>
        <authorList>
            <person name="Henry E.M."/>
            <person name="Carlson C.R."/>
            <person name="Kuo Y.-W."/>
        </authorList>
    </citation>
    <scope>NUCLEOTIDE SEQUENCE</scope>
    <source>
        <strain evidence="2">CADCRV1</strain>
    </source>
</reference>
<dbReference type="Proteomes" id="UP001163831">
    <property type="component" value="Chromosome"/>
</dbReference>
<dbReference type="RefSeq" id="WP_319806333.1">
    <property type="nucleotide sequence ID" value="NZ_CP107052.1"/>
</dbReference>
<dbReference type="CDD" id="cd02440">
    <property type="entry name" value="AdoMet_MTases"/>
    <property type="match status" value="1"/>
</dbReference>
<feature type="domain" description="Methyltransferase type 12" evidence="1">
    <location>
        <begin position="48"/>
        <end position="143"/>
    </location>
</feature>
<dbReference type="PANTHER" id="PTHR43861:SF1">
    <property type="entry name" value="TRANS-ACONITATE 2-METHYLTRANSFERASE"/>
    <property type="match status" value="1"/>
</dbReference>
<dbReference type="InterPro" id="IPR029063">
    <property type="entry name" value="SAM-dependent_MTases_sf"/>
</dbReference>
<organism evidence="2 3">
    <name type="scientific">Candidatus Kirkpatrickella diaphorinae</name>
    <dbReference type="NCBI Taxonomy" id="2984322"/>
    <lineage>
        <taxon>Bacteria</taxon>
        <taxon>Pseudomonadati</taxon>
        <taxon>Pseudomonadota</taxon>
        <taxon>Alphaproteobacteria</taxon>
        <taxon>Acetobacterales</taxon>
        <taxon>Acetobacteraceae</taxon>
        <taxon>Candidatus Kirkpatrickella</taxon>
    </lineage>
</organism>
<protein>
    <submittedName>
        <fullName evidence="2">Methyltransferase domain-containing protein</fullName>
    </submittedName>
</protein>
<dbReference type="InterPro" id="IPR013217">
    <property type="entry name" value="Methyltransf_12"/>
</dbReference>
<dbReference type="GO" id="GO:0032259">
    <property type="term" value="P:methylation"/>
    <property type="evidence" value="ECO:0007669"/>
    <property type="project" value="UniProtKB-KW"/>
</dbReference>
<dbReference type="GO" id="GO:0008168">
    <property type="term" value="F:methyltransferase activity"/>
    <property type="evidence" value="ECO:0007669"/>
    <property type="project" value="UniProtKB-KW"/>
</dbReference>
<keyword evidence="3" id="KW-1185">Reference proteome</keyword>